<accession>A0ABX3KWP0</accession>
<keyword evidence="6" id="KW-1185">Reference proteome</keyword>
<evidence type="ECO:0000313" key="5">
    <source>
        <dbReference type="EMBL" id="OOF67894.1"/>
    </source>
</evidence>
<dbReference type="EMBL" id="MLAA01000037">
    <property type="protein sequence ID" value="OOF67894.1"/>
    <property type="molecule type" value="Genomic_DNA"/>
</dbReference>
<comment type="caution">
    <text evidence="5">The sequence shown here is derived from an EMBL/GenBank/DDBJ whole genome shotgun (WGS) entry which is preliminary data.</text>
</comment>
<evidence type="ECO:0000313" key="6">
    <source>
        <dbReference type="Proteomes" id="UP000188820"/>
    </source>
</evidence>
<organism evidence="5 6">
    <name type="scientific">Rodentibacter caecimuris</name>
    <dbReference type="NCBI Taxonomy" id="1796644"/>
    <lineage>
        <taxon>Bacteria</taxon>
        <taxon>Pseudomonadati</taxon>
        <taxon>Pseudomonadota</taxon>
        <taxon>Gammaproteobacteria</taxon>
        <taxon>Pasteurellales</taxon>
        <taxon>Pasteurellaceae</taxon>
        <taxon>Rodentibacter</taxon>
    </lineage>
</organism>
<name>A0ABX3KWP0_9PAST</name>
<dbReference type="Proteomes" id="UP000188820">
    <property type="component" value="Unassembled WGS sequence"/>
</dbReference>
<keyword evidence="1" id="KW-0808">Transferase</keyword>
<dbReference type="InterPro" id="IPR025877">
    <property type="entry name" value="MobA-like_NTP_Trfase"/>
</dbReference>
<dbReference type="CDD" id="cd02523">
    <property type="entry name" value="PC_cytidylyltransferase"/>
    <property type="match status" value="1"/>
</dbReference>
<dbReference type="SUPFAM" id="SSF53448">
    <property type="entry name" value="Nucleotide-diphospho-sugar transferases"/>
    <property type="match status" value="1"/>
</dbReference>
<evidence type="ECO:0000256" key="3">
    <source>
        <dbReference type="ARBA" id="ARBA00022842"/>
    </source>
</evidence>
<gene>
    <name evidence="5" type="ORF">BKG89_08585</name>
</gene>
<dbReference type="Pfam" id="PF12804">
    <property type="entry name" value="NTP_transf_3"/>
    <property type="match status" value="1"/>
</dbReference>
<keyword evidence="2 5" id="KW-0548">Nucleotidyltransferase</keyword>
<dbReference type="PANTHER" id="PTHR43584:SF5">
    <property type="entry name" value="PROTEIN LICC"/>
    <property type="match status" value="1"/>
</dbReference>
<dbReference type="InterPro" id="IPR050065">
    <property type="entry name" value="GlmU-like"/>
</dbReference>
<evidence type="ECO:0000256" key="1">
    <source>
        <dbReference type="ARBA" id="ARBA00022679"/>
    </source>
</evidence>
<dbReference type="PANTHER" id="PTHR43584">
    <property type="entry name" value="NUCLEOTIDYL TRANSFERASE"/>
    <property type="match status" value="1"/>
</dbReference>
<proteinExistence type="predicted"/>
<dbReference type="InterPro" id="IPR029044">
    <property type="entry name" value="Nucleotide-diphossugar_trans"/>
</dbReference>
<reference evidence="5 6" key="1">
    <citation type="submission" date="2016-10" db="EMBL/GenBank/DDBJ databases">
        <title>Rodentibacter gen. nov. and new species.</title>
        <authorList>
            <person name="Christensen H."/>
        </authorList>
    </citation>
    <scope>NUCLEOTIDE SEQUENCE [LARGE SCALE GENOMIC DNA]</scope>
    <source>
        <strain evidence="5 6">1998236014</strain>
    </source>
</reference>
<dbReference type="GO" id="GO:0016779">
    <property type="term" value="F:nucleotidyltransferase activity"/>
    <property type="evidence" value="ECO:0007669"/>
    <property type="project" value="UniProtKB-KW"/>
</dbReference>
<protein>
    <submittedName>
        <fullName evidence="5">CTP--phosphocholine cytidylyltransferase</fullName>
    </submittedName>
</protein>
<feature type="domain" description="MobA-like NTP transferase" evidence="4">
    <location>
        <begin position="1"/>
        <end position="89"/>
    </location>
</feature>
<evidence type="ECO:0000259" key="4">
    <source>
        <dbReference type="Pfam" id="PF12804"/>
    </source>
</evidence>
<dbReference type="Gene3D" id="3.90.550.10">
    <property type="entry name" value="Spore Coat Polysaccharide Biosynthesis Protein SpsA, Chain A"/>
    <property type="match status" value="1"/>
</dbReference>
<sequence>ILAAGLGSRFNEITLRTHKALLPINGTPNIEITIKYLIESGIEEIYIVTGHLSSQFNYLKEKYNCNLIYNKFYKTYNNMYSFYLAKEYFGNSFVIDSDVVLFKNIFLNKPYSSFYYLITRPDSNKLEWIPTIENNKISKILVSNDKKPSLLGISYWTKIDAKKIKESLDRTISHNLLLDDSLYWDNIPIGLLDILNVEYKNLSIDDAYEIDNVEEYKFALKIGTKGIII</sequence>
<feature type="non-terminal residue" evidence="5">
    <location>
        <position position="1"/>
    </location>
</feature>
<evidence type="ECO:0000256" key="2">
    <source>
        <dbReference type="ARBA" id="ARBA00022695"/>
    </source>
</evidence>
<keyword evidence="3" id="KW-0460">Magnesium</keyword>